<evidence type="ECO:0000313" key="1">
    <source>
        <dbReference type="EMBL" id="RZB99708.1"/>
    </source>
</evidence>
<organism evidence="1 2">
    <name type="scientific">Glycine soja</name>
    <name type="common">Wild soybean</name>
    <dbReference type="NCBI Taxonomy" id="3848"/>
    <lineage>
        <taxon>Eukaryota</taxon>
        <taxon>Viridiplantae</taxon>
        <taxon>Streptophyta</taxon>
        <taxon>Embryophyta</taxon>
        <taxon>Tracheophyta</taxon>
        <taxon>Spermatophyta</taxon>
        <taxon>Magnoliopsida</taxon>
        <taxon>eudicotyledons</taxon>
        <taxon>Gunneridae</taxon>
        <taxon>Pentapetalae</taxon>
        <taxon>rosids</taxon>
        <taxon>fabids</taxon>
        <taxon>Fabales</taxon>
        <taxon>Fabaceae</taxon>
        <taxon>Papilionoideae</taxon>
        <taxon>50 kb inversion clade</taxon>
        <taxon>NPAAA clade</taxon>
        <taxon>indigoferoid/millettioid clade</taxon>
        <taxon>Phaseoleae</taxon>
        <taxon>Glycine</taxon>
        <taxon>Glycine subgen. Soja</taxon>
    </lineage>
</organism>
<dbReference type="SUPFAM" id="SSF54001">
    <property type="entry name" value="Cysteine proteinases"/>
    <property type="match status" value="1"/>
</dbReference>
<evidence type="ECO:0000313" key="2">
    <source>
        <dbReference type="Proteomes" id="UP000289340"/>
    </source>
</evidence>
<dbReference type="EMBL" id="QZWG01000008">
    <property type="protein sequence ID" value="RZB99708.1"/>
    <property type="molecule type" value="Genomic_DNA"/>
</dbReference>
<gene>
    <name evidence="1" type="ORF">D0Y65_022212</name>
</gene>
<dbReference type="Proteomes" id="UP000289340">
    <property type="component" value="Chromosome 8"/>
</dbReference>
<accession>A0A445JMV6</accession>
<dbReference type="InterPro" id="IPR038765">
    <property type="entry name" value="Papain-like_cys_pep_sf"/>
</dbReference>
<comment type="caution">
    <text evidence="1">The sequence shown here is derived from an EMBL/GenBank/DDBJ whole genome shotgun (WGS) entry which is preliminary data.</text>
</comment>
<evidence type="ECO:0008006" key="3">
    <source>
        <dbReference type="Google" id="ProtNLM"/>
    </source>
</evidence>
<name>A0A445JMV6_GLYSO</name>
<sequence>MFLHMTMMIYYHKKTGYRCRSLVEIEEYEKHGAGKVKKDKEKSNNKTKNETKVFIPVNESLPPGKKFFEAKITENLSEGYTIETVIDEKSLRGILFLNKPNSLYSTAHTSRGKRTVGEIDSVVSNGILPNQLKTPKVLKQNQMENQEAFRGDNLESREHRTKSIAVLMSSNPVTANASYAHEVSANPELEAFETLNRNDEKHETPKSLIGNLKKYGANDVTSSKGEVQLNDQTKVRVISLVGKGQGQFKSNLTGKWILVENKDEDDPKDSQRLKKPIQLVHRSNPNDDPFVDLVKVSILLDREPFQLSWDATMFGVNNNDFPLFIHNSDVQEIISGNQCLNITVIQLWITFLNELTMKSGLDSMYGFLEPQSIQKSGNKRDETQCYIERWLKQSQREIYLGAYLNDVLKGMHESDSTHKSNKVAPHWIEVKSHFQIGDTECGYYVMHWMWTIVIRSLHNEWNKWFNDTTPLGSKRIETIRKDSPRLTSGLPGPPNSFTVKKPARLGELTASGLSFSSPGRVATAPK</sequence>
<protein>
    <recommendedName>
        <fullName evidence="3">Ubiquitin-like protease family profile domain-containing protein</fullName>
    </recommendedName>
</protein>
<reference evidence="1 2" key="1">
    <citation type="submission" date="2018-09" db="EMBL/GenBank/DDBJ databases">
        <title>A high-quality reference genome of wild soybean provides a powerful tool to mine soybean genomes.</title>
        <authorList>
            <person name="Xie M."/>
            <person name="Chung C.Y.L."/>
            <person name="Li M.-W."/>
            <person name="Wong F.-L."/>
            <person name="Chan T.-F."/>
            <person name="Lam H.-M."/>
        </authorList>
    </citation>
    <scope>NUCLEOTIDE SEQUENCE [LARGE SCALE GENOMIC DNA]</scope>
    <source>
        <strain evidence="2">cv. W05</strain>
        <tissue evidence="1">Hypocotyl of etiolated seedlings</tissue>
    </source>
</reference>
<dbReference type="AlphaFoldDB" id="A0A445JMV6"/>
<proteinExistence type="predicted"/>
<keyword evidence="2" id="KW-1185">Reference proteome</keyword>